<dbReference type="InterPro" id="IPR042856">
    <property type="entry name" value="RSP14"/>
</dbReference>
<dbReference type="AlphaFoldDB" id="A0A7S0Z6F1"/>
<gene>
    <name evidence="1" type="ORF">HTEP1355_LOCUS19941</name>
</gene>
<accession>A0A7S0Z6F1</accession>
<dbReference type="SUPFAM" id="SSF48371">
    <property type="entry name" value="ARM repeat"/>
    <property type="match status" value="1"/>
</dbReference>
<dbReference type="EMBL" id="HBFN01034383">
    <property type="protein sequence ID" value="CAD8806262.1"/>
    <property type="molecule type" value="Transcribed_RNA"/>
</dbReference>
<dbReference type="Gene3D" id="1.25.10.10">
    <property type="entry name" value="Leucine-rich Repeat Variant"/>
    <property type="match status" value="1"/>
</dbReference>
<reference evidence="1" key="1">
    <citation type="submission" date="2021-01" db="EMBL/GenBank/DDBJ databases">
        <authorList>
            <person name="Corre E."/>
            <person name="Pelletier E."/>
            <person name="Niang G."/>
            <person name="Scheremetjew M."/>
            <person name="Finn R."/>
            <person name="Kale V."/>
            <person name="Holt S."/>
            <person name="Cochrane G."/>
            <person name="Meng A."/>
            <person name="Brown T."/>
            <person name="Cohen L."/>
        </authorList>
    </citation>
    <scope>NUCLEOTIDE SEQUENCE</scope>
    <source>
        <strain evidence="1">CCMP443</strain>
    </source>
</reference>
<organism evidence="1">
    <name type="scientific">Hemiselmis tepida</name>
    <dbReference type="NCBI Taxonomy" id="464990"/>
    <lineage>
        <taxon>Eukaryota</taxon>
        <taxon>Cryptophyceae</taxon>
        <taxon>Cryptomonadales</taxon>
        <taxon>Hemiselmidaceae</taxon>
        <taxon>Hemiselmis</taxon>
    </lineage>
</organism>
<dbReference type="InterPro" id="IPR016024">
    <property type="entry name" value="ARM-type_fold"/>
</dbReference>
<proteinExistence type="predicted"/>
<evidence type="ECO:0000313" key="1">
    <source>
        <dbReference type="EMBL" id="CAD8806262.1"/>
    </source>
</evidence>
<name>A0A7S0Z6F1_9CRYP</name>
<dbReference type="PANTHER" id="PTHR15599">
    <property type="entry name" value="RTDR1"/>
    <property type="match status" value="1"/>
</dbReference>
<sequence>MAEHHALLSVHHEVIAAPQIKHLPSYRSHTEVTAYLPSDVGKQVPHVLSDQLAKRYPYPEPAHYDDLQPTVAYGRQGVTKTMGVLRRLVQEPDDAVRSLSEDAILELKQANIQKVNEAMYDHSVVGDTVTGENADRNVELLKVLLADKDPVVKRGAAEVLGRFSSILQGRKAVCSSGCAESLGEMLEDPDSADVRLAAGKTLHILTQSIDGRDDVVLNVAEGKVVVMMVKALLVTATRERGIITPKLTPVLLESLANLLMFDDSIVLALKGNIMDFVVRTLRLRTHNVPALKCLCSLCGHPDGKRAAINCKALQALSGLLASEKPVERQLSARAVLCMCVDDLGKQQAAVVVPNLVQQLYEEDHDLYMNALLAIRTISEWPETRAYVKTVLRDDPETFESVFKDHQIHLAAFRFDSDKPPRV</sequence>
<evidence type="ECO:0008006" key="2">
    <source>
        <dbReference type="Google" id="ProtNLM"/>
    </source>
</evidence>
<dbReference type="InterPro" id="IPR011989">
    <property type="entry name" value="ARM-like"/>
</dbReference>
<protein>
    <recommendedName>
        <fullName evidence="2">Radial spoke protein 8</fullName>
    </recommendedName>
</protein>
<dbReference type="PANTHER" id="PTHR15599:SF1">
    <property type="entry name" value="RADIAL SPOKE HEAD 14 HOMOLOG"/>
    <property type="match status" value="1"/>
</dbReference>